<dbReference type="Gene3D" id="1.10.287.690">
    <property type="entry name" value="Helix hairpin bin"/>
    <property type="match status" value="1"/>
</dbReference>
<dbReference type="InterPro" id="IPR043502">
    <property type="entry name" value="DNA/RNA_pol_sf"/>
</dbReference>
<dbReference type="EC" id="2.7.7.7" evidence="8"/>
<dbReference type="PANTHER" id="PTHR10322:SF23">
    <property type="entry name" value="DNA POLYMERASE DELTA CATALYTIC SUBUNIT"/>
    <property type="match status" value="1"/>
</dbReference>
<keyword evidence="3 8" id="KW-0548">Nucleotidyltransferase</keyword>
<feature type="region of interest" description="Disordered" evidence="9">
    <location>
        <begin position="584"/>
        <end position="617"/>
    </location>
</feature>
<dbReference type="Gene3D" id="3.30.342.10">
    <property type="entry name" value="DNA Polymerase, chain B, domain 1"/>
    <property type="match status" value="1"/>
</dbReference>
<feature type="compositionally biased region" description="Low complexity" evidence="9">
    <location>
        <begin position="588"/>
        <end position="607"/>
    </location>
</feature>
<feature type="domain" description="DNA-directed DNA polymerase family B multifunctional" evidence="10">
    <location>
        <begin position="551"/>
        <end position="1155"/>
    </location>
</feature>
<proteinExistence type="inferred from homology"/>
<evidence type="ECO:0000259" key="11">
    <source>
        <dbReference type="Pfam" id="PF03104"/>
    </source>
</evidence>
<keyword evidence="8" id="KW-0235">DNA replication</keyword>
<evidence type="ECO:0000313" key="12">
    <source>
        <dbReference type="EMBL" id="AYV76861.1"/>
    </source>
</evidence>
<dbReference type="InterPro" id="IPR042087">
    <property type="entry name" value="DNA_pol_B_thumb"/>
</dbReference>
<keyword evidence="5" id="KW-1194">Viral DNA replication</keyword>
<dbReference type="SUPFAM" id="SSF56672">
    <property type="entry name" value="DNA/RNA polymerases"/>
    <property type="match status" value="1"/>
</dbReference>
<dbReference type="SMART" id="SM00486">
    <property type="entry name" value="POLBc"/>
    <property type="match status" value="1"/>
</dbReference>
<feature type="domain" description="DNA-directed DNA polymerase family B exonuclease" evidence="11">
    <location>
        <begin position="159"/>
        <end position="397"/>
    </location>
</feature>
<evidence type="ECO:0000259" key="10">
    <source>
        <dbReference type="Pfam" id="PF00136"/>
    </source>
</evidence>
<dbReference type="InterPro" id="IPR006133">
    <property type="entry name" value="DNA-dir_DNA_pol_B_exonuc"/>
</dbReference>
<dbReference type="GO" id="GO:0003677">
    <property type="term" value="F:DNA binding"/>
    <property type="evidence" value="ECO:0007669"/>
    <property type="project" value="UniProtKB-KW"/>
</dbReference>
<dbReference type="InterPro" id="IPR017964">
    <property type="entry name" value="DNA-dir_DNA_pol_B_CS"/>
</dbReference>
<organism evidence="12">
    <name type="scientific">Barrevirus sp</name>
    <dbReference type="NCBI Taxonomy" id="2487763"/>
    <lineage>
        <taxon>Viruses</taxon>
        <taxon>Varidnaviria</taxon>
        <taxon>Bamfordvirae</taxon>
        <taxon>Nucleocytoviricota</taxon>
        <taxon>Megaviricetes</taxon>
        <taxon>Imitervirales</taxon>
        <taxon>Mimiviridae</taxon>
        <taxon>Klosneuvirinae</taxon>
    </lineage>
</organism>
<dbReference type="GO" id="GO:0006287">
    <property type="term" value="P:base-excision repair, gap-filling"/>
    <property type="evidence" value="ECO:0007669"/>
    <property type="project" value="TreeGrafter"/>
</dbReference>
<evidence type="ECO:0000256" key="8">
    <source>
        <dbReference type="RuleBase" id="RU000442"/>
    </source>
</evidence>
<accession>A0A3G4ZS70</accession>
<evidence type="ECO:0000256" key="3">
    <source>
        <dbReference type="ARBA" id="ARBA00022695"/>
    </source>
</evidence>
<dbReference type="PROSITE" id="PS00116">
    <property type="entry name" value="DNA_POLYMERASE_B"/>
    <property type="match status" value="1"/>
</dbReference>
<dbReference type="InterPro" id="IPR023211">
    <property type="entry name" value="DNA_pol_palm_dom_sf"/>
</dbReference>
<evidence type="ECO:0000256" key="6">
    <source>
        <dbReference type="ARBA" id="ARBA00023125"/>
    </source>
</evidence>
<keyword evidence="2 8" id="KW-0808">Transferase</keyword>
<evidence type="ECO:0000256" key="2">
    <source>
        <dbReference type="ARBA" id="ARBA00022679"/>
    </source>
</evidence>
<dbReference type="Pfam" id="PF03104">
    <property type="entry name" value="DNA_pol_B_exo1"/>
    <property type="match status" value="1"/>
</dbReference>
<dbReference type="SUPFAM" id="SSF53098">
    <property type="entry name" value="Ribonuclease H-like"/>
    <property type="match status" value="1"/>
</dbReference>
<evidence type="ECO:0000256" key="9">
    <source>
        <dbReference type="SAM" id="MobiDB-lite"/>
    </source>
</evidence>
<dbReference type="Gene3D" id="3.30.420.10">
    <property type="entry name" value="Ribonuclease H-like superfamily/Ribonuclease H"/>
    <property type="match status" value="2"/>
</dbReference>
<comment type="similarity">
    <text evidence="1 8">Belongs to the DNA polymerase type-B family.</text>
</comment>
<dbReference type="GO" id="GO:0039693">
    <property type="term" value="P:viral DNA genome replication"/>
    <property type="evidence" value="ECO:0007669"/>
    <property type="project" value="UniProtKB-KW"/>
</dbReference>
<keyword evidence="6 8" id="KW-0238">DNA-binding</keyword>
<protein>
    <recommendedName>
        <fullName evidence="8">DNA polymerase</fullName>
        <ecNumber evidence="8">2.7.7.7</ecNumber>
    </recommendedName>
</protein>
<dbReference type="GO" id="GO:0000166">
    <property type="term" value="F:nucleotide binding"/>
    <property type="evidence" value="ECO:0007669"/>
    <property type="project" value="InterPro"/>
</dbReference>
<evidence type="ECO:0000256" key="1">
    <source>
        <dbReference type="ARBA" id="ARBA00005755"/>
    </source>
</evidence>
<feature type="region of interest" description="Disordered" evidence="9">
    <location>
        <begin position="1195"/>
        <end position="1215"/>
    </location>
</feature>
<dbReference type="InterPro" id="IPR036397">
    <property type="entry name" value="RNaseH_sf"/>
</dbReference>
<evidence type="ECO:0000256" key="4">
    <source>
        <dbReference type="ARBA" id="ARBA00022932"/>
    </source>
</evidence>
<dbReference type="InterPro" id="IPR006134">
    <property type="entry name" value="DNA-dir_DNA_pol_B_multi_dom"/>
</dbReference>
<evidence type="ECO:0000256" key="5">
    <source>
        <dbReference type="ARBA" id="ARBA00023109"/>
    </source>
</evidence>
<dbReference type="InterPro" id="IPR050240">
    <property type="entry name" value="DNA_pol_type-B"/>
</dbReference>
<dbReference type="EMBL" id="MK071999">
    <property type="protein sequence ID" value="AYV76861.1"/>
    <property type="molecule type" value="Genomic_DNA"/>
</dbReference>
<gene>
    <name evidence="12" type="ORF">Barrevirus2_14</name>
</gene>
<dbReference type="Gene3D" id="3.90.1600.10">
    <property type="entry name" value="Palm domain of DNA polymerase"/>
    <property type="match status" value="2"/>
</dbReference>
<dbReference type="GO" id="GO:0008296">
    <property type="term" value="F:3'-5'-DNA exonuclease activity"/>
    <property type="evidence" value="ECO:0007669"/>
    <property type="project" value="TreeGrafter"/>
</dbReference>
<dbReference type="InterPro" id="IPR006172">
    <property type="entry name" value="DNA-dir_DNA_pol_B"/>
</dbReference>
<evidence type="ECO:0000256" key="7">
    <source>
        <dbReference type="ARBA" id="ARBA00049244"/>
    </source>
</evidence>
<dbReference type="GO" id="GO:0003887">
    <property type="term" value="F:DNA-directed DNA polymerase activity"/>
    <property type="evidence" value="ECO:0007669"/>
    <property type="project" value="UniProtKB-KW"/>
</dbReference>
<dbReference type="Gene3D" id="1.10.132.60">
    <property type="entry name" value="DNA polymerase family B, C-terminal domain"/>
    <property type="match status" value="1"/>
</dbReference>
<dbReference type="PANTHER" id="PTHR10322">
    <property type="entry name" value="DNA POLYMERASE CATALYTIC SUBUNIT"/>
    <property type="match status" value="1"/>
</dbReference>
<dbReference type="PRINTS" id="PR00106">
    <property type="entry name" value="DNAPOLB"/>
</dbReference>
<dbReference type="InterPro" id="IPR012337">
    <property type="entry name" value="RNaseH-like_sf"/>
</dbReference>
<dbReference type="GO" id="GO:0045004">
    <property type="term" value="P:DNA replication proofreading"/>
    <property type="evidence" value="ECO:0007669"/>
    <property type="project" value="TreeGrafter"/>
</dbReference>
<sequence length="1289" mass="148014">MNVIKEVKQDKNDLEFQLTDWAQTSEDTEFAGETLKKFIIRLYGTTEDGKKVFVKVKNFTPYFYIGIPETWGSSESQKQKAKILISKVKEEVQKKNPDLLNSLKDYEIVSRCIFWKFTNYKKYQFIRLVFHSHEGFRAYERVFNRFIESPLLNPRRHKYKLYESNIEPMLRFMHIQQLKSCGFAKIKAGKYNEFLDQVNPSNNDISVYTDWKCIDPILDKGTTILPLIIAAFDIECTSGDGAFPQAKRDDDKVIQIATTFSRYGENECFYKHIITLGSCDKIEGVDVESYDNEVALLLAWTKLIQRMNPDIMTGYNIFGFDYKYLAERAQKLGCYTSFSKLGRIKDEPSQFIDKTLASSALGKNELKYFAMQGRIQIDIMKVVQRDHRLGSYKLDNVASEFIKEIIKGVEVTTNKKKETQTTIYTKNIYGLEVGRCIKIFFNDGLSDTYYNNEEKFKVIDIKLKAKDDMDSFTVSGLIEESKLELDKYKVYWCQAKDDVSPQDIFRLQKGTSKDRALVGAYCVNDSVLCNKLMNKLQILTNNIGMANVCHVPLSYIFLRGQGIKIFSLVSKKCKERDHVIPVIRKPYNNNGQGPGPNQGLPPGLGPQSFPKTLPPNAKKKVVEIEEDEEGDDGYEGATVFEPDTGVHFEPVSVLDYNSLYPNAMRQKNMSHETLVEDSRYNNLPHYYYEDATYMSKTGEQTVCRFAKAKDGSVGILPEILTELLDARAETRRIQAGEKNPFNWKILEGLQIAYKLTANSLYGQCGAPTSPLYLKSIAAATTATGRENLNVSRIFIEVILPILVRSALANNYENFVKTCDLLFKKEIDTLIGKENVKKLKEIQNEEDCPRYKYLEVLTNVRTVLDDNNKKFIDKKLGHECKSDFTKWLFEKITKLMDKKTIKPKIIYGDTDSVFIKFGIANKEEPDKFLTDTIALTISIELAIMSSKILAKILPIPHNMEYEKTFHPFIILTKKKYVGNKYESDPTKWYQASMGIVLKRRDNSPIVKVVVGGIIKSILNDRSIAGALAFAKNVLNDILSDRYPLDKFIITKTIKGNGLSEDERKIESMKPKEERTYADRTKLVHTVLADRIADRDPGNKPMSNDRIPYAYIITDKPINLQGDRVESPEYIIANNLKLDYLFYITNQIMKPSIQFLKHLTEKPKEIFEKCIIKEMNRRHGKKPLNYYFNLLSGLNDDEEDDDDLDGSDDEDNEAKEEMDEYNKQYMNCFNDNLNKPKKAVTKKTVAKKTVAKKTVAKKTVVKKAVSKKKVKQVKETESVYDNKKHGFILDM</sequence>
<name>A0A3G4ZS70_9VIRU</name>
<dbReference type="Pfam" id="PF00136">
    <property type="entry name" value="DNA_pol_B"/>
    <property type="match status" value="1"/>
</dbReference>
<reference evidence="12" key="1">
    <citation type="submission" date="2018-10" db="EMBL/GenBank/DDBJ databases">
        <title>Hidden diversity of soil giant viruses.</title>
        <authorList>
            <person name="Schulz F."/>
            <person name="Alteio L."/>
            <person name="Goudeau D."/>
            <person name="Ryan E.M."/>
            <person name="Malmstrom R.R."/>
            <person name="Blanchard J."/>
            <person name="Woyke T."/>
        </authorList>
    </citation>
    <scope>NUCLEOTIDE SEQUENCE</scope>
    <source>
        <strain evidence="12">BAV1</strain>
    </source>
</reference>
<comment type="catalytic activity">
    <reaction evidence="7 8">
        <text>DNA(n) + a 2'-deoxyribonucleoside 5'-triphosphate = DNA(n+1) + diphosphate</text>
        <dbReference type="Rhea" id="RHEA:22508"/>
        <dbReference type="Rhea" id="RHEA-COMP:17339"/>
        <dbReference type="Rhea" id="RHEA-COMP:17340"/>
        <dbReference type="ChEBI" id="CHEBI:33019"/>
        <dbReference type="ChEBI" id="CHEBI:61560"/>
        <dbReference type="ChEBI" id="CHEBI:173112"/>
        <dbReference type="EC" id="2.7.7.7"/>
    </reaction>
</comment>
<dbReference type="GO" id="GO:0006297">
    <property type="term" value="P:nucleotide-excision repair, DNA gap filling"/>
    <property type="evidence" value="ECO:0007669"/>
    <property type="project" value="TreeGrafter"/>
</dbReference>
<keyword evidence="4 8" id="KW-0239">DNA-directed DNA polymerase</keyword>